<accession>A0A0E9UPK3</accession>
<dbReference type="EMBL" id="GBXM01041704">
    <property type="protein sequence ID" value="JAH66873.1"/>
    <property type="molecule type" value="Transcribed_RNA"/>
</dbReference>
<reference evidence="1" key="2">
    <citation type="journal article" date="2015" name="Fish Shellfish Immunol.">
        <title>Early steps in the European eel (Anguilla anguilla)-Vibrio vulnificus interaction in the gills: Role of the RtxA13 toxin.</title>
        <authorList>
            <person name="Callol A."/>
            <person name="Pajuelo D."/>
            <person name="Ebbesson L."/>
            <person name="Teles M."/>
            <person name="MacKenzie S."/>
            <person name="Amaro C."/>
        </authorList>
    </citation>
    <scope>NUCLEOTIDE SEQUENCE</scope>
</reference>
<evidence type="ECO:0000313" key="1">
    <source>
        <dbReference type="EMBL" id="JAH66873.1"/>
    </source>
</evidence>
<name>A0A0E9UPK3_ANGAN</name>
<sequence>MSFILVSVLIKKCGYGIFDQFVWLGGAKRSSRSSRKVV</sequence>
<reference evidence="1" key="1">
    <citation type="submission" date="2014-11" db="EMBL/GenBank/DDBJ databases">
        <authorList>
            <person name="Amaro Gonzalez C."/>
        </authorList>
    </citation>
    <scope>NUCLEOTIDE SEQUENCE</scope>
</reference>
<organism evidence="1">
    <name type="scientific">Anguilla anguilla</name>
    <name type="common">European freshwater eel</name>
    <name type="synonym">Muraena anguilla</name>
    <dbReference type="NCBI Taxonomy" id="7936"/>
    <lineage>
        <taxon>Eukaryota</taxon>
        <taxon>Metazoa</taxon>
        <taxon>Chordata</taxon>
        <taxon>Craniata</taxon>
        <taxon>Vertebrata</taxon>
        <taxon>Euteleostomi</taxon>
        <taxon>Actinopterygii</taxon>
        <taxon>Neopterygii</taxon>
        <taxon>Teleostei</taxon>
        <taxon>Anguilliformes</taxon>
        <taxon>Anguillidae</taxon>
        <taxon>Anguilla</taxon>
    </lineage>
</organism>
<dbReference type="AlphaFoldDB" id="A0A0E9UPK3"/>
<protein>
    <submittedName>
        <fullName evidence="1">Uncharacterized protein</fullName>
    </submittedName>
</protein>
<proteinExistence type="predicted"/>